<dbReference type="GO" id="GO:0015889">
    <property type="term" value="P:cobalamin transport"/>
    <property type="evidence" value="ECO:0007669"/>
    <property type="project" value="InterPro"/>
</dbReference>
<dbReference type="InterPro" id="IPR027954">
    <property type="entry name" value="Transcobalamin-like_C"/>
</dbReference>
<dbReference type="OrthoDB" id="9440006at2759"/>
<feature type="binding site" evidence="7">
    <location>
        <position position="427"/>
    </location>
    <ligand>
        <name>cyanocob(III)alamin</name>
        <dbReference type="ChEBI" id="CHEBI:17439"/>
    </ligand>
</feature>
<name>A0A3N0XHM9_ANAGA</name>
<evidence type="ECO:0000313" key="10">
    <source>
        <dbReference type="EMBL" id="ROI27751.1"/>
    </source>
</evidence>
<dbReference type="GO" id="GO:0031419">
    <property type="term" value="F:cobalamin binding"/>
    <property type="evidence" value="ECO:0007669"/>
    <property type="project" value="InterPro"/>
</dbReference>
<keyword evidence="6 7" id="KW-0170">Cobalt</keyword>
<evidence type="ECO:0000256" key="3">
    <source>
        <dbReference type="ARBA" id="ARBA00022426"/>
    </source>
</evidence>
<evidence type="ECO:0000256" key="8">
    <source>
        <dbReference type="PIRSR" id="PIRSR602157-2"/>
    </source>
</evidence>
<keyword evidence="5" id="KW-0732">Signal</keyword>
<keyword evidence="3" id="KW-0406">Ion transport</keyword>
<accession>A0A3N0XHM9</accession>
<organism evidence="10 11">
    <name type="scientific">Anabarilius grahami</name>
    <name type="common">Kanglang fish</name>
    <name type="synonym">Barilius grahami</name>
    <dbReference type="NCBI Taxonomy" id="495550"/>
    <lineage>
        <taxon>Eukaryota</taxon>
        <taxon>Metazoa</taxon>
        <taxon>Chordata</taxon>
        <taxon>Craniata</taxon>
        <taxon>Vertebrata</taxon>
        <taxon>Euteleostomi</taxon>
        <taxon>Actinopterygii</taxon>
        <taxon>Neopterygii</taxon>
        <taxon>Teleostei</taxon>
        <taxon>Ostariophysi</taxon>
        <taxon>Cypriniformes</taxon>
        <taxon>Xenocyprididae</taxon>
        <taxon>Xenocypridinae</taxon>
        <taxon>Xenocypridinae incertae sedis</taxon>
        <taxon>Anabarilius</taxon>
    </lineage>
</organism>
<evidence type="ECO:0000256" key="4">
    <source>
        <dbReference type="ARBA" id="ARBA00022525"/>
    </source>
</evidence>
<keyword evidence="3" id="KW-0171">Cobalt transport</keyword>
<dbReference type="Pfam" id="PF01122">
    <property type="entry name" value="Cobalamin_bind"/>
    <property type="match status" value="1"/>
</dbReference>
<evidence type="ECO:0000256" key="5">
    <source>
        <dbReference type="ARBA" id="ARBA00022729"/>
    </source>
</evidence>
<proteinExistence type="inferred from homology"/>
<feature type="binding site" evidence="7">
    <location>
        <position position="449"/>
    </location>
    <ligand>
        <name>cyanocob(III)alamin</name>
        <dbReference type="ChEBI" id="CHEBI:17439"/>
    </ligand>
</feature>
<dbReference type="Pfam" id="PF14478">
    <property type="entry name" value="DUF4430"/>
    <property type="match status" value="1"/>
</dbReference>
<dbReference type="PANTHER" id="PTHR10559">
    <property type="entry name" value="TRANSCOBALAMIN-1/GASTRIC INTRINSIC FACTOR"/>
    <property type="match status" value="1"/>
</dbReference>
<keyword evidence="8" id="KW-1015">Disulfide bond</keyword>
<dbReference type="GO" id="GO:0006824">
    <property type="term" value="P:cobalt ion transport"/>
    <property type="evidence" value="ECO:0007669"/>
    <property type="project" value="UniProtKB-KW"/>
</dbReference>
<gene>
    <name evidence="10" type="ORF">DPX16_23073</name>
</gene>
<protein>
    <submittedName>
        <fullName evidence="10">Transcobalamin-2</fullName>
    </submittedName>
</protein>
<comment type="subcellular location">
    <subcellularLocation>
        <location evidence="1">Secreted</location>
    </subcellularLocation>
</comment>
<keyword evidence="3" id="KW-0813">Transport</keyword>
<evidence type="ECO:0000256" key="2">
    <source>
        <dbReference type="ARBA" id="ARBA00006449"/>
    </source>
</evidence>
<dbReference type="EMBL" id="RJVU01073043">
    <property type="protein sequence ID" value="ROI27751.1"/>
    <property type="molecule type" value="Genomic_DNA"/>
</dbReference>
<feature type="disulfide bond" evidence="8">
    <location>
        <begin position="182"/>
        <end position="225"/>
    </location>
</feature>
<feature type="binding site" evidence="7">
    <location>
        <position position="214"/>
    </location>
    <ligand>
        <name>cyanocob(III)alamin</name>
        <dbReference type="ChEBI" id="CHEBI:17439"/>
    </ligand>
</feature>
<reference evidence="10 11" key="1">
    <citation type="submission" date="2018-10" db="EMBL/GenBank/DDBJ databases">
        <title>Genome assembly for a Yunnan-Guizhou Plateau 3E fish, Anabarilius grahami (Regan), and its evolutionary and genetic applications.</title>
        <authorList>
            <person name="Jiang W."/>
        </authorList>
    </citation>
    <scope>NUCLEOTIDE SEQUENCE [LARGE SCALE GENOMIC DNA]</scope>
    <source>
        <strain evidence="10">AG-KIZ</strain>
        <tissue evidence="10">Muscle</tissue>
    </source>
</reference>
<dbReference type="PANTHER" id="PTHR10559:SF18">
    <property type="entry name" value="TRANSCOBALAMIN II"/>
    <property type="match status" value="1"/>
</dbReference>
<comment type="caution">
    <text evidence="10">The sequence shown here is derived from an EMBL/GenBank/DDBJ whole genome shotgun (WGS) entry which is preliminary data.</text>
</comment>
<feature type="binding site" evidence="7">
    <location>
        <begin position="169"/>
        <end position="173"/>
    </location>
    <ligand>
        <name>cyanocob(III)alamin</name>
        <dbReference type="ChEBI" id="CHEBI:17439"/>
    </ligand>
</feature>
<dbReference type="AlphaFoldDB" id="A0A3N0XHM9"/>
<evidence type="ECO:0000313" key="11">
    <source>
        <dbReference type="Proteomes" id="UP000281406"/>
    </source>
</evidence>
<keyword evidence="11" id="KW-1185">Reference proteome</keyword>
<feature type="binding site" evidence="7">
    <location>
        <position position="307"/>
    </location>
    <ligand>
        <name>cyanocob(III)alamin</name>
        <dbReference type="ChEBI" id="CHEBI:17439"/>
    </ligand>
</feature>
<evidence type="ECO:0000256" key="1">
    <source>
        <dbReference type="ARBA" id="ARBA00004613"/>
    </source>
</evidence>
<dbReference type="InterPro" id="IPR051588">
    <property type="entry name" value="Cobalamin_Transport"/>
</dbReference>
<comment type="similarity">
    <text evidence="2">Belongs to the eukaryotic cobalamin transport proteins family.</text>
</comment>
<dbReference type="Gene3D" id="1.50.10.20">
    <property type="match status" value="1"/>
</dbReference>
<keyword evidence="4" id="KW-0964">Secreted</keyword>
<feature type="binding site" evidence="7">
    <location>
        <position position="262"/>
    </location>
    <ligand>
        <name>cyanocob(III)alamin</name>
        <dbReference type="ChEBI" id="CHEBI:17439"/>
    </ligand>
</feature>
<evidence type="ECO:0000256" key="7">
    <source>
        <dbReference type="PIRSR" id="PIRSR602157-1"/>
    </source>
</evidence>
<sequence>MNNSVILDFRAGSVKMFFTCRSSAQNTWNRLTLFFALSCTPVAILRRTSDHEALLQSLGQQLLRSVDTRDNLPNPSVHIALRLSTHHNLAKESEHLNRLKTEFHDDIEKSLRNGELVVGRLALYILALKSSCNDLQSVHLNHNEPLLTHLKKEMEEEKQNIAFSHRPKTNYYQYSLGILALCVSGVRVSTHVSQKLIHAVEHKQIKHGESLCVDSHAMAGMALQCLKNEGTAVKDPAELDRALASIKQRLLDSKRADGHMGNEFSTGLAVQALMAMGTQMEDCASAMEALRADVKKGTYHNPMAVSQVLPALHQQSYLHLKNKECRNEDDTLTIDADSASEVLPSHGQVSLQVEVIKSNGASSVFSINVPKGSSLFDALNLLQDKQTGFTFSTENSLWGPFLSVVNDEQARQTDRRYWQVSSDGTSLTQGIKDYKIDSAQSISIKNTGY</sequence>
<dbReference type="Gene3D" id="2.170.130.30">
    <property type="match status" value="1"/>
</dbReference>
<evidence type="ECO:0000256" key="6">
    <source>
        <dbReference type="ARBA" id="ARBA00023285"/>
    </source>
</evidence>
<dbReference type="GO" id="GO:0005615">
    <property type="term" value="C:extracellular space"/>
    <property type="evidence" value="ECO:0007669"/>
    <property type="project" value="TreeGrafter"/>
</dbReference>
<dbReference type="Proteomes" id="UP000281406">
    <property type="component" value="Unassembled WGS sequence"/>
</dbReference>
<evidence type="ECO:0000259" key="9">
    <source>
        <dbReference type="Pfam" id="PF14478"/>
    </source>
</evidence>
<dbReference type="InterPro" id="IPR002157">
    <property type="entry name" value="Cbl-bd_prot"/>
</dbReference>
<feature type="domain" description="Transcobalamin-like C-terminal" evidence="9">
    <location>
        <begin position="372"/>
        <end position="447"/>
    </location>
</feature>
<dbReference type="FunFam" id="1.50.10.20:FF:000061">
    <property type="entry name" value="Transcobalamin II"/>
    <property type="match status" value="1"/>
</dbReference>